<accession>A0A9D2M6A6</accession>
<feature type="binding site" evidence="3">
    <location>
        <begin position="157"/>
        <end position="158"/>
    </location>
    <ligand>
        <name>UDP-N-acetyl-alpha-D-muramoyl-L-alanyl-D-glutamate</name>
        <dbReference type="ChEBI" id="CHEBI:83900"/>
    </ligand>
</feature>
<keyword evidence="3 4" id="KW-0131">Cell cycle</keyword>
<dbReference type="Gene3D" id="3.40.1190.10">
    <property type="entry name" value="Mur-like, catalytic domain"/>
    <property type="match status" value="1"/>
</dbReference>
<dbReference type="GO" id="GO:0005524">
    <property type="term" value="F:ATP binding"/>
    <property type="evidence" value="ECO:0007669"/>
    <property type="project" value="UniProtKB-UniRule"/>
</dbReference>
<dbReference type="PANTHER" id="PTHR23135">
    <property type="entry name" value="MUR LIGASE FAMILY MEMBER"/>
    <property type="match status" value="1"/>
</dbReference>
<comment type="function">
    <text evidence="3">Catalyzes the addition of an amino acid to the nucleotide precursor UDP-N-acetylmuramoyl-L-alanyl-D-glutamate (UMAG) in the biosynthesis of bacterial cell-wall peptidoglycan.</text>
</comment>
<dbReference type="InterPro" id="IPR013221">
    <property type="entry name" value="Mur_ligase_cen"/>
</dbReference>
<comment type="PTM">
    <text evidence="3">Carboxylation is probably crucial for Mg(2+) binding and, consequently, for the gamma-phosphate positioning of ATP.</text>
</comment>
<keyword evidence="3" id="KW-0460">Magnesium</keyword>
<dbReference type="GO" id="GO:0051301">
    <property type="term" value="P:cell division"/>
    <property type="evidence" value="ECO:0007669"/>
    <property type="project" value="UniProtKB-KW"/>
</dbReference>
<keyword evidence="3 4" id="KW-0133">Cell shape</keyword>
<comment type="pathway">
    <text evidence="1 3 4">Cell wall biogenesis; peptidoglycan biosynthesis.</text>
</comment>
<dbReference type="InterPro" id="IPR036565">
    <property type="entry name" value="Mur-like_cat_sf"/>
</dbReference>
<reference evidence="7" key="1">
    <citation type="journal article" date="2021" name="PeerJ">
        <title>Extensive microbial diversity within the chicken gut microbiome revealed by metagenomics and culture.</title>
        <authorList>
            <person name="Gilroy R."/>
            <person name="Ravi A."/>
            <person name="Getino M."/>
            <person name="Pursley I."/>
            <person name="Horton D.L."/>
            <person name="Alikhan N.F."/>
            <person name="Baker D."/>
            <person name="Gharbi K."/>
            <person name="Hall N."/>
            <person name="Watson M."/>
            <person name="Adriaenssens E.M."/>
            <person name="Foster-Nyarko E."/>
            <person name="Jarju S."/>
            <person name="Secka A."/>
            <person name="Antonio M."/>
            <person name="Oren A."/>
            <person name="Chaudhuri R.R."/>
            <person name="La Ragione R."/>
            <person name="Hildebrand F."/>
            <person name="Pallen M.J."/>
        </authorList>
    </citation>
    <scope>NUCLEOTIDE SEQUENCE</scope>
    <source>
        <strain evidence="7">ChiBcec8-13705</strain>
    </source>
</reference>
<dbReference type="InterPro" id="IPR036615">
    <property type="entry name" value="Mur_ligase_C_dom_sf"/>
</dbReference>
<dbReference type="PANTHER" id="PTHR23135:SF4">
    <property type="entry name" value="UDP-N-ACETYLMURAMOYL-L-ALANYL-D-GLUTAMATE--2,6-DIAMINOPIMELATE LIGASE MURE HOMOLOG, CHLOROPLASTIC"/>
    <property type="match status" value="1"/>
</dbReference>
<feature type="domain" description="Mur ligase central" evidence="6">
    <location>
        <begin position="113"/>
        <end position="317"/>
    </location>
</feature>
<keyword evidence="3 7" id="KW-0436">Ligase</keyword>
<feature type="binding site" evidence="3">
    <location>
        <position position="184"/>
    </location>
    <ligand>
        <name>UDP-N-acetyl-alpha-D-muramoyl-L-alanyl-D-glutamate</name>
        <dbReference type="ChEBI" id="CHEBI:83900"/>
    </ligand>
</feature>
<evidence type="ECO:0000256" key="1">
    <source>
        <dbReference type="ARBA" id="ARBA00004752"/>
    </source>
</evidence>
<feature type="domain" description="Mur ligase C-terminal" evidence="5">
    <location>
        <begin position="339"/>
        <end position="468"/>
    </location>
</feature>
<dbReference type="AlphaFoldDB" id="A0A9D2M6A6"/>
<dbReference type="Pfam" id="PF02875">
    <property type="entry name" value="Mur_ligase_C"/>
    <property type="match status" value="1"/>
</dbReference>
<dbReference type="EC" id="6.3.2.-" evidence="3"/>
<evidence type="ECO:0000313" key="8">
    <source>
        <dbReference type="Proteomes" id="UP000886803"/>
    </source>
</evidence>
<dbReference type="InterPro" id="IPR035911">
    <property type="entry name" value="MurE/MurF_N"/>
</dbReference>
<keyword evidence="3 4" id="KW-0961">Cell wall biogenesis/degradation</keyword>
<proteinExistence type="inferred from homology"/>
<dbReference type="Gene3D" id="3.40.1390.10">
    <property type="entry name" value="MurE/MurF, N-terminal domain"/>
    <property type="match status" value="1"/>
</dbReference>
<dbReference type="SUPFAM" id="SSF63418">
    <property type="entry name" value="MurE/MurF N-terminal domain"/>
    <property type="match status" value="1"/>
</dbReference>
<dbReference type="NCBIfam" id="TIGR01085">
    <property type="entry name" value="murE"/>
    <property type="match status" value="1"/>
</dbReference>
<feature type="binding site" evidence="3">
    <location>
        <position position="30"/>
    </location>
    <ligand>
        <name>UDP-N-acetyl-alpha-D-muramoyl-L-alanyl-D-glutamate</name>
        <dbReference type="ChEBI" id="CHEBI:83900"/>
    </ligand>
</feature>
<dbReference type="SUPFAM" id="SSF53244">
    <property type="entry name" value="MurD-like peptide ligases, peptide-binding domain"/>
    <property type="match status" value="1"/>
</dbReference>
<dbReference type="InterPro" id="IPR004101">
    <property type="entry name" value="Mur_ligase_C"/>
</dbReference>
<keyword evidence="3 4" id="KW-0132">Cell division</keyword>
<protein>
    <recommendedName>
        <fullName evidence="3">UDP-N-acetylmuramyl-tripeptide synthetase</fullName>
        <ecNumber evidence="3">6.3.2.-</ecNumber>
    </recommendedName>
    <alternativeName>
        <fullName evidence="3">UDP-MurNAc-tripeptide synthetase</fullName>
    </alternativeName>
</protein>
<evidence type="ECO:0000256" key="4">
    <source>
        <dbReference type="RuleBase" id="RU004135"/>
    </source>
</evidence>
<dbReference type="GO" id="GO:0071555">
    <property type="term" value="P:cell wall organization"/>
    <property type="evidence" value="ECO:0007669"/>
    <property type="project" value="UniProtKB-KW"/>
</dbReference>
<dbReference type="GO" id="GO:0008360">
    <property type="term" value="P:regulation of cell shape"/>
    <property type="evidence" value="ECO:0007669"/>
    <property type="project" value="UniProtKB-KW"/>
</dbReference>
<dbReference type="Pfam" id="PF08245">
    <property type="entry name" value="Mur_ligase_M"/>
    <property type="match status" value="1"/>
</dbReference>
<name>A0A9D2M6A6_9FIRM</name>
<evidence type="ECO:0000256" key="2">
    <source>
        <dbReference type="ARBA" id="ARBA00005898"/>
    </source>
</evidence>
<feature type="binding site" evidence="3">
    <location>
        <position position="192"/>
    </location>
    <ligand>
        <name>UDP-N-acetyl-alpha-D-muramoyl-L-alanyl-D-glutamate</name>
        <dbReference type="ChEBI" id="CHEBI:83900"/>
    </ligand>
</feature>
<dbReference type="SUPFAM" id="SSF53623">
    <property type="entry name" value="MurD-like peptide ligases, catalytic domain"/>
    <property type="match status" value="1"/>
</dbReference>
<dbReference type="GO" id="GO:0009252">
    <property type="term" value="P:peptidoglycan biosynthetic process"/>
    <property type="evidence" value="ECO:0007669"/>
    <property type="project" value="UniProtKB-UniRule"/>
</dbReference>
<dbReference type="HAMAP" id="MF_00208">
    <property type="entry name" value="MurE"/>
    <property type="match status" value="1"/>
</dbReference>
<feature type="binding site" evidence="3">
    <location>
        <begin position="115"/>
        <end position="121"/>
    </location>
    <ligand>
        <name>ATP</name>
        <dbReference type="ChEBI" id="CHEBI:30616"/>
    </ligand>
</feature>
<keyword evidence="3" id="KW-0067">ATP-binding</keyword>
<keyword evidence="3" id="KW-0547">Nucleotide-binding</keyword>
<dbReference type="Proteomes" id="UP000886803">
    <property type="component" value="Unassembled WGS sequence"/>
</dbReference>
<dbReference type="EMBL" id="DWYG01000055">
    <property type="protein sequence ID" value="HJB41604.1"/>
    <property type="molecule type" value="Genomic_DNA"/>
</dbReference>
<comment type="cofactor">
    <cofactor evidence="3">
        <name>Mg(2+)</name>
        <dbReference type="ChEBI" id="CHEBI:18420"/>
    </cofactor>
</comment>
<evidence type="ECO:0000256" key="3">
    <source>
        <dbReference type="HAMAP-Rule" id="MF_00208"/>
    </source>
</evidence>
<dbReference type="GO" id="GO:0000287">
    <property type="term" value="F:magnesium ion binding"/>
    <property type="evidence" value="ECO:0007669"/>
    <property type="project" value="UniProtKB-UniRule"/>
</dbReference>
<comment type="subcellular location">
    <subcellularLocation>
        <location evidence="3 4">Cytoplasm</location>
    </subcellularLocation>
</comment>
<dbReference type="GO" id="GO:0005737">
    <property type="term" value="C:cytoplasm"/>
    <property type="evidence" value="ECO:0007669"/>
    <property type="project" value="UniProtKB-SubCell"/>
</dbReference>
<comment type="similarity">
    <text evidence="2 3">Belongs to the MurCDEF family. MurE subfamily.</text>
</comment>
<organism evidence="7 8">
    <name type="scientific">Candidatus Gemmiger avicola</name>
    <dbReference type="NCBI Taxonomy" id="2838605"/>
    <lineage>
        <taxon>Bacteria</taxon>
        <taxon>Bacillati</taxon>
        <taxon>Bacillota</taxon>
        <taxon>Clostridia</taxon>
        <taxon>Eubacteriales</taxon>
        <taxon>Gemmiger</taxon>
    </lineage>
</organism>
<keyword evidence="3 4" id="KW-0573">Peptidoglycan synthesis</keyword>
<gene>
    <name evidence="3" type="primary">murE</name>
    <name evidence="7" type="ORF">H9945_03820</name>
</gene>
<reference evidence="7" key="2">
    <citation type="submission" date="2021-04" db="EMBL/GenBank/DDBJ databases">
        <authorList>
            <person name="Gilroy R."/>
        </authorList>
    </citation>
    <scope>NUCLEOTIDE SEQUENCE</scope>
    <source>
        <strain evidence="7">ChiBcec8-13705</strain>
    </source>
</reference>
<evidence type="ECO:0000313" key="7">
    <source>
        <dbReference type="EMBL" id="HJB41604.1"/>
    </source>
</evidence>
<evidence type="ECO:0000259" key="6">
    <source>
        <dbReference type="Pfam" id="PF08245"/>
    </source>
</evidence>
<dbReference type="GO" id="GO:0016881">
    <property type="term" value="F:acid-amino acid ligase activity"/>
    <property type="evidence" value="ECO:0007669"/>
    <property type="project" value="UniProtKB-UniRule"/>
</dbReference>
<dbReference type="NCBIfam" id="NF001126">
    <property type="entry name" value="PRK00139.1-4"/>
    <property type="match status" value="1"/>
</dbReference>
<feature type="modified residue" description="N6-carboxylysine" evidence="3">
    <location>
        <position position="226"/>
    </location>
</feature>
<evidence type="ECO:0000259" key="5">
    <source>
        <dbReference type="Pfam" id="PF02875"/>
    </source>
</evidence>
<feature type="binding site" evidence="3">
    <location>
        <position position="156"/>
    </location>
    <ligand>
        <name>UDP-N-acetyl-alpha-D-muramoyl-L-alanyl-D-glutamate</name>
        <dbReference type="ChEBI" id="CHEBI:83900"/>
    </ligand>
</feature>
<dbReference type="Gene3D" id="3.90.190.20">
    <property type="entry name" value="Mur ligase, C-terminal domain"/>
    <property type="match status" value="1"/>
</dbReference>
<comment type="caution">
    <text evidence="7">The sequence shown here is derived from an EMBL/GenBank/DDBJ whole genome shotgun (WGS) entry which is preliminary data.</text>
</comment>
<comment type="caution">
    <text evidence="3">Lacks conserved residue(s) required for the propagation of feature annotation.</text>
</comment>
<dbReference type="InterPro" id="IPR005761">
    <property type="entry name" value="UDP-N-AcMur-Glu-dNH2Pim_ligase"/>
</dbReference>
<sequence>MRLKQLLKGLSYTLVQGDLNAEVKDIFYDSRKVTEGGLFVCIVGTQRDSHDLAAEAAAKGAGVLAIQHPLDEAVLAGMPGVTVVQFENTRYALAMLSTAFFGHPAEEMTMVGVTGTKGKTTTTHMIRAVLTAAGRKVGMIGTNGVYYPGHHYDLNNTTPESYDLQRILRQLVDAGCDACVMEVSSQGLMMDRVAGIHYQVGVFTNLYPDHIGPGEHSSFEEYRSWKGQLFQRCDVGVVNADDPNTEALLAGHTCRLLTYGIDQAADYRAGKDYSLLRNKEMLGVAFTLTEPDGRQLGAQVAMPGLFSIYNALATIGAGKALGLTDEAIHEGLRRTVVKGRVELVPISHNFTILIDYAHNEAAAESLLETLRAYKPNRLVVVFGCGGNRSKLRRYGMGEVCSRMADFLILTEDNNRFEKVADIIADIKQGIAKGNPDVPYVEIPDRLDALHYAIDHAEKGDLIAVIGKGHEAYRDREGVKTPFLERELIEEYAAEKGIS</sequence>
<keyword evidence="3" id="KW-0963">Cytoplasm</keyword>